<dbReference type="PANTHER" id="PTHR24567">
    <property type="entry name" value="CRP FAMILY TRANSCRIPTIONAL REGULATORY PROTEIN"/>
    <property type="match status" value="1"/>
</dbReference>
<dbReference type="OrthoDB" id="190787at2"/>
<dbReference type="GO" id="GO:0003677">
    <property type="term" value="F:DNA binding"/>
    <property type="evidence" value="ECO:0007669"/>
    <property type="project" value="UniProtKB-KW"/>
</dbReference>
<dbReference type="GO" id="GO:0005829">
    <property type="term" value="C:cytosol"/>
    <property type="evidence" value="ECO:0007669"/>
    <property type="project" value="TreeGrafter"/>
</dbReference>
<accession>A0A3M6R0D6</accession>
<dbReference type="Pfam" id="PF13545">
    <property type="entry name" value="HTH_Crp_2"/>
    <property type="match status" value="1"/>
</dbReference>
<dbReference type="CDD" id="cd00038">
    <property type="entry name" value="CAP_ED"/>
    <property type="match status" value="1"/>
</dbReference>
<keyword evidence="3" id="KW-0804">Transcription</keyword>
<comment type="caution">
    <text evidence="6">The sequence shown here is derived from an EMBL/GenBank/DDBJ whole genome shotgun (WGS) entry which is preliminary data.</text>
</comment>
<dbReference type="Gene3D" id="2.60.120.10">
    <property type="entry name" value="Jelly Rolls"/>
    <property type="match status" value="1"/>
</dbReference>
<dbReference type="SUPFAM" id="SSF51206">
    <property type="entry name" value="cAMP-binding domain-like"/>
    <property type="match status" value="1"/>
</dbReference>
<dbReference type="InterPro" id="IPR000595">
    <property type="entry name" value="cNMP-bd_dom"/>
</dbReference>
<dbReference type="EMBL" id="RDQO01000001">
    <property type="protein sequence ID" value="RMX08708.1"/>
    <property type="molecule type" value="Genomic_DNA"/>
</dbReference>
<dbReference type="InterPro" id="IPR050397">
    <property type="entry name" value="Env_Response_Regulators"/>
</dbReference>
<sequence length="250" mass="27823">MSFFKNKTQYQMTFVTASNSHLRALALLRTHPWLAGASAQELDALAAHCQVIDFHQGQAIFSNGQQVDDILLIGSGVVNRVRLTDDGEEKVFSQAHQGNMVSLLALFTPNGRHLMEVRAATDGMGVLVEGEAMRSLCAGNSQVCYRMLEHASRLVAHQANQIDWLTSSSAEERVADYILQHAQWQTPQRLRLPLSRTQIAVKLGIRAETFSRILAKWRSKGYITHCKGNLRILDKEALSNLAPHPRNDGP</sequence>
<keyword evidence="2" id="KW-0238">DNA-binding</keyword>
<dbReference type="PROSITE" id="PS50042">
    <property type="entry name" value="CNMP_BINDING_3"/>
    <property type="match status" value="1"/>
</dbReference>
<dbReference type="SUPFAM" id="SSF46785">
    <property type="entry name" value="Winged helix' DNA-binding domain"/>
    <property type="match status" value="1"/>
</dbReference>
<organism evidence="6 7">
    <name type="scientific">Corticibacter populi</name>
    <dbReference type="NCBI Taxonomy" id="1550736"/>
    <lineage>
        <taxon>Bacteria</taxon>
        <taxon>Pseudomonadati</taxon>
        <taxon>Pseudomonadota</taxon>
        <taxon>Betaproteobacteria</taxon>
        <taxon>Burkholderiales</taxon>
        <taxon>Comamonadaceae</taxon>
        <taxon>Corticibacter</taxon>
    </lineage>
</organism>
<protein>
    <submittedName>
        <fullName evidence="6">Crp/Fnr family transcriptional regulator</fullName>
    </submittedName>
</protein>
<proteinExistence type="predicted"/>
<evidence type="ECO:0000256" key="3">
    <source>
        <dbReference type="ARBA" id="ARBA00023163"/>
    </source>
</evidence>
<dbReference type="InterPro" id="IPR018490">
    <property type="entry name" value="cNMP-bd_dom_sf"/>
</dbReference>
<dbReference type="RefSeq" id="WP_122226833.1">
    <property type="nucleotide sequence ID" value="NZ_SGWR01000001.1"/>
</dbReference>
<name>A0A3M6R0D6_9BURK</name>
<feature type="domain" description="HTH crp-type" evidence="5">
    <location>
        <begin position="168"/>
        <end position="236"/>
    </location>
</feature>
<dbReference type="AlphaFoldDB" id="A0A3M6R0D6"/>
<evidence type="ECO:0000259" key="5">
    <source>
        <dbReference type="PROSITE" id="PS51063"/>
    </source>
</evidence>
<dbReference type="PRINTS" id="PR00034">
    <property type="entry name" value="HTHCRP"/>
</dbReference>
<dbReference type="GO" id="GO:0003700">
    <property type="term" value="F:DNA-binding transcription factor activity"/>
    <property type="evidence" value="ECO:0007669"/>
    <property type="project" value="TreeGrafter"/>
</dbReference>
<dbReference type="InterPro" id="IPR012318">
    <property type="entry name" value="HTH_CRP"/>
</dbReference>
<dbReference type="Gene3D" id="1.10.10.10">
    <property type="entry name" value="Winged helix-like DNA-binding domain superfamily/Winged helix DNA-binding domain"/>
    <property type="match status" value="1"/>
</dbReference>
<dbReference type="InterPro" id="IPR036388">
    <property type="entry name" value="WH-like_DNA-bd_sf"/>
</dbReference>
<reference evidence="6 7" key="1">
    <citation type="submission" date="2018-10" db="EMBL/GenBank/DDBJ databases">
        <title>Draft genome of Cortibacter populi DSM10536.</title>
        <authorList>
            <person name="Bernier A.-M."/>
            <person name="Bernard K."/>
        </authorList>
    </citation>
    <scope>NUCLEOTIDE SEQUENCE [LARGE SCALE GENOMIC DNA]</scope>
    <source>
        <strain evidence="6 7">DSM 105136</strain>
    </source>
</reference>
<dbReference type="SMART" id="SM00419">
    <property type="entry name" value="HTH_CRP"/>
    <property type="match status" value="1"/>
</dbReference>
<feature type="domain" description="Cyclic nucleotide-binding" evidence="4">
    <location>
        <begin position="33"/>
        <end position="154"/>
    </location>
</feature>
<evidence type="ECO:0000313" key="7">
    <source>
        <dbReference type="Proteomes" id="UP000278006"/>
    </source>
</evidence>
<evidence type="ECO:0000259" key="4">
    <source>
        <dbReference type="PROSITE" id="PS50042"/>
    </source>
</evidence>
<evidence type="ECO:0000256" key="1">
    <source>
        <dbReference type="ARBA" id="ARBA00023015"/>
    </source>
</evidence>
<dbReference type="Pfam" id="PF00027">
    <property type="entry name" value="cNMP_binding"/>
    <property type="match status" value="1"/>
</dbReference>
<dbReference type="PROSITE" id="PS51063">
    <property type="entry name" value="HTH_CRP_2"/>
    <property type="match status" value="1"/>
</dbReference>
<dbReference type="Proteomes" id="UP000278006">
    <property type="component" value="Unassembled WGS sequence"/>
</dbReference>
<dbReference type="PANTHER" id="PTHR24567:SF28">
    <property type="entry name" value="LISTERIOLYSIN REGULATORY PROTEIN"/>
    <property type="match status" value="1"/>
</dbReference>
<dbReference type="InterPro" id="IPR014710">
    <property type="entry name" value="RmlC-like_jellyroll"/>
</dbReference>
<keyword evidence="1" id="KW-0805">Transcription regulation</keyword>
<dbReference type="SMART" id="SM00100">
    <property type="entry name" value="cNMP"/>
    <property type="match status" value="1"/>
</dbReference>
<dbReference type="InterPro" id="IPR036390">
    <property type="entry name" value="WH_DNA-bd_sf"/>
</dbReference>
<evidence type="ECO:0000313" key="6">
    <source>
        <dbReference type="EMBL" id="RMX08708.1"/>
    </source>
</evidence>
<keyword evidence="7" id="KW-1185">Reference proteome</keyword>
<evidence type="ECO:0000256" key="2">
    <source>
        <dbReference type="ARBA" id="ARBA00023125"/>
    </source>
</evidence>
<gene>
    <name evidence="6" type="ORF">D8I35_06570</name>
</gene>